<dbReference type="AlphaFoldDB" id="A0A9P9II03"/>
<feature type="chain" id="PRO_5040389838" evidence="1">
    <location>
        <begin position="19"/>
        <end position="217"/>
    </location>
</feature>
<dbReference type="EMBL" id="JAGMWT010000010">
    <property type="protein sequence ID" value="KAH7120872.1"/>
    <property type="molecule type" value="Genomic_DNA"/>
</dbReference>
<feature type="signal peptide" evidence="1">
    <location>
        <begin position="1"/>
        <end position="18"/>
    </location>
</feature>
<proteinExistence type="predicted"/>
<accession>A0A9P9II03</accession>
<sequence>MKSTYTIVTLALATSGLAAPSEKRQAHTSFTLFSAPRGDGGRSITFDLPYGETGCVNFKNLREPGWNDAAFAAAANTGDLCFLHEDECNVQNGLTITIKGRFNDLGLLNGKASSVTCYKDNFGKRQLEQTNVLLCKEKRCTGFEQLDLPLILGNCKNIPELYNNKVIAVKANGRITCDLHDGTCNAPGLTYPFSGEVNDLTLTPIGTNASSIICKRS</sequence>
<protein>
    <submittedName>
        <fullName evidence="2">Uncharacterized protein</fullName>
    </submittedName>
</protein>
<gene>
    <name evidence="2" type="ORF">B0J11DRAFT_581640</name>
</gene>
<evidence type="ECO:0000313" key="3">
    <source>
        <dbReference type="Proteomes" id="UP000700596"/>
    </source>
</evidence>
<evidence type="ECO:0000313" key="2">
    <source>
        <dbReference type="EMBL" id="KAH7120872.1"/>
    </source>
</evidence>
<reference evidence="2" key="1">
    <citation type="journal article" date="2021" name="Nat. Commun.">
        <title>Genetic determinants of endophytism in the Arabidopsis root mycobiome.</title>
        <authorList>
            <person name="Mesny F."/>
            <person name="Miyauchi S."/>
            <person name="Thiergart T."/>
            <person name="Pickel B."/>
            <person name="Atanasova L."/>
            <person name="Karlsson M."/>
            <person name="Huettel B."/>
            <person name="Barry K.W."/>
            <person name="Haridas S."/>
            <person name="Chen C."/>
            <person name="Bauer D."/>
            <person name="Andreopoulos W."/>
            <person name="Pangilinan J."/>
            <person name="LaButti K."/>
            <person name="Riley R."/>
            <person name="Lipzen A."/>
            <person name="Clum A."/>
            <person name="Drula E."/>
            <person name="Henrissat B."/>
            <person name="Kohler A."/>
            <person name="Grigoriev I.V."/>
            <person name="Martin F.M."/>
            <person name="Hacquard S."/>
        </authorList>
    </citation>
    <scope>NUCLEOTIDE SEQUENCE</scope>
    <source>
        <strain evidence="2">MPI-CAGE-CH-0243</strain>
    </source>
</reference>
<name>A0A9P9II03_9PLEO</name>
<comment type="caution">
    <text evidence="2">The sequence shown here is derived from an EMBL/GenBank/DDBJ whole genome shotgun (WGS) entry which is preliminary data.</text>
</comment>
<keyword evidence="1" id="KW-0732">Signal</keyword>
<dbReference type="Proteomes" id="UP000700596">
    <property type="component" value="Unassembled WGS sequence"/>
</dbReference>
<keyword evidence="3" id="KW-1185">Reference proteome</keyword>
<organism evidence="2 3">
    <name type="scientific">Dendryphion nanum</name>
    <dbReference type="NCBI Taxonomy" id="256645"/>
    <lineage>
        <taxon>Eukaryota</taxon>
        <taxon>Fungi</taxon>
        <taxon>Dikarya</taxon>
        <taxon>Ascomycota</taxon>
        <taxon>Pezizomycotina</taxon>
        <taxon>Dothideomycetes</taxon>
        <taxon>Pleosporomycetidae</taxon>
        <taxon>Pleosporales</taxon>
        <taxon>Torulaceae</taxon>
        <taxon>Dendryphion</taxon>
    </lineage>
</organism>
<evidence type="ECO:0000256" key="1">
    <source>
        <dbReference type="SAM" id="SignalP"/>
    </source>
</evidence>